<organism evidence="2 3">
    <name type="scientific">Pararobbsia silviterrae</name>
    <dbReference type="NCBI Taxonomy" id="1792498"/>
    <lineage>
        <taxon>Bacteria</taxon>
        <taxon>Pseudomonadati</taxon>
        <taxon>Pseudomonadota</taxon>
        <taxon>Betaproteobacteria</taxon>
        <taxon>Burkholderiales</taxon>
        <taxon>Burkholderiaceae</taxon>
        <taxon>Pararobbsia</taxon>
    </lineage>
</organism>
<reference evidence="2 3" key="1">
    <citation type="submission" date="2018-10" db="EMBL/GenBank/DDBJ databases">
        <title>Robbsia sp. DHC34, isolated from soil.</title>
        <authorList>
            <person name="Gao Z.-H."/>
            <person name="Qiu L.-H."/>
        </authorList>
    </citation>
    <scope>NUCLEOTIDE SEQUENCE [LARGE SCALE GENOMIC DNA]</scope>
    <source>
        <strain evidence="2 3">DHC34</strain>
    </source>
</reference>
<evidence type="ECO:0000256" key="1">
    <source>
        <dbReference type="SAM" id="SignalP"/>
    </source>
</evidence>
<feature type="signal peptide" evidence="1">
    <location>
        <begin position="1"/>
        <end position="18"/>
    </location>
</feature>
<gene>
    <name evidence="2" type="ORF">D7S86_27075</name>
</gene>
<sequence length="107" mass="10938">MKSLLCALLCSAALAACASGPAIAPAPVLDVKVQTVDVPTPVACVDKVPDKPALLSDQDLLAGSGAQVVDQLWRDHVQRRDYEAVLEPIVSKCAAIPVAASAPAAIP</sequence>
<evidence type="ECO:0000313" key="2">
    <source>
        <dbReference type="EMBL" id="RKP44695.1"/>
    </source>
</evidence>
<dbReference type="PROSITE" id="PS51257">
    <property type="entry name" value="PROKAR_LIPOPROTEIN"/>
    <property type="match status" value="1"/>
</dbReference>
<accession>A0A494X1U4</accession>
<dbReference type="RefSeq" id="WP_121091242.1">
    <property type="nucleotide sequence ID" value="NZ_RBZU01000019.1"/>
</dbReference>
<dbReference type="Proteomes" id="UP000270342">
    <property type="component" value="Unassembled WGS sequence"/>
</dbReference>
<keyword evidence="1" id="KW-0732">Signal</keyword>
<keyword evidence="3" id="KW-1185">Reference proteome</keyword>
<proteinExistence type="predicted"/>
<dbReference type="OrthoDB" id="9112702at2"/>
<comment type="caution">
    <text evidence="2">The sequence shown here is derived from an EMBL/GenBank/DDBJ whole genome shotgun (WGS) entry which is preliminary data.</text>
</comment>
<feature type="chain" id="PRO_5019862732" description="O-spanin" evidence="1">
    <location>
        <begin position="19"/>
        <end position="107"/>
    </location>
</feature>
<evidence type="ECO:0008006" key="4">
    <source>
        <dbReference type="Google" id="ProtNLM"/>
    </source>
</evidence>
<name>A0A494X1U4_9BURK</name>
<dbReference type="EMBL" id="RBZU01000019">
    <property type="protein sequence ID" value="RKP44695.1"/>
    <property type="molecule type" value="Genomic_DNA"/>
</dbReference>
<dbReference type="AlphaFoldDB" id="A0A494X1U4"/>
<protein>
    <recommendedName>
        <fullName evidence="4">O-spanin</fullName>
    </recommendedName>
</protein>
<evidence type="ECO:0000313" key="3">
    <source>
        <dbReference type="Proteomes" id="UP000270342"/>
    </source>
</evidence>